<name>A0A8J3WW68_9ACTN</name>
<reference evidence="3" key="1">
    <citation type="submission" date="2021-01" db="EMBL/GenBank/DDBJ databases">
        <title>Whole genome shotgun sequence of Planobispora takensis NBRC 109077.</title>
        <authorList>
            <person name="Komaki H."/>
            <person name="Tamura T."/>
        </authorList>
    </citation>
    <scope>NUCLEOTIDE SEQUENCE</scope>
    <source>
        <strain evidence="3">NBRC 109077</strain>
    </source>
</reference>
<proteinExistence type="predicted"/>
<organism evidence="3 4">
    <name type="scientific">Planobispora takensis</name>
    <dbReference type="NCBI Taxonomy" id="1367882"/>
    <lineage>
        <taxon>Bacteria</taxon>
        <taxon>Bacillati</taxon>
        <taxon>Actinomycetota</taxon>
        <taxon>Actinomycetes</taxon>
        <taxon>Streptosporangiales</taxon>
        <taxon>Streptosporangiaceae</taxon>
        <taxon>Planobispora</taxon>
    </lineage>
</organism>
<keyword evidence="2" id="KW-0732">Signal</keyword>
<evidence type="ECO:0000256" key="2">
    <source>
        <dbReference type="SAM" id="SignalP"/>
    </source>
</evidence>
<dbReference type="EMBL" id="BOOK01000054">
    <property type="protein sequence ID" value="GII04689.1"/>
    <property type="molecule type" value="Genomic_DNA"/>
</dbReference>
<accession>A0A8J3WW68</accession>
<dbReference type="Proteomes" id="UP000634476">
    <property type="component" value="Unassembled WGS sequence"/>
</dbReference>
<comment type="caution">
    <text evidence="3">The sequence shown here is derived from an EMBL/GenBank/DDBJ whole genome shotgun (WGS) entry which is preliminary data.</text>
</comment>
<evidence type="ECO:0000313" key="4">
    <source>
        <dbReference type="Proteomes" id="UP000634476"/>
    </source>
</evidence>
<evidence type="ECO:0000256" key="1">
    <source>
        <dbReference type="SAM" id="MobiDB-lite"/>
    </source>
</evidence>
<sequence length="109" mass="11462">MPCSSDLLLIARAQALFVSPLSAHALSSAADVAEAIRAAVHSHGGVRRCAGEVAAAYGARPELAAERMRWALRTVGGLYPPRARREGRPPSAARRCQAPARRAVAGPRV</sequence>
<feature type="chain" id="PRO_5035269787" evidence="2">
    <location>
        <begin position="26"/>
        <end position="109"/>
    </location>
</feature>
<protein>
    <submittedName>
        <fullName evidence="3">Uncharacterized protein</fullName>
    </submittedName>
</protein>
<dbReference type="RefSeq" id="WP_203878932.1">
    <property type="nucleotide sequence ID" value="NZ_BOOK01000054.1"/>
</dbReference>
<gene>
    <name evidence="3" type="ORF">Pta02_66970</name>
</gene>
<dbReference type="AlphaFoldDB" id="A0A8J3WW68"/>
<keyword evidence="4" id="KW-1185">Reference proteome</keyword>
<feature type="signal peptide" evidence="2">
    <location>
        <begin position="1"/>
        <end position="25"/>
    </location>
</feature>
<evidence type="ECO:0000313" key="3">
    <source>
        <dbReference type="EMBL" id="GII04689.1"/>
    </source>
</evidence>
<feature type="region of interest" description="Disordered" evidence="1">
    <location>
        <begin position="81"/>
        <end position="109"/>
    </location>
</feature>
<feature type="compositionally biased region" description="Low complexity" evidence="1">
    <location>
        <begin position="89"/>
        <end position="109"/>
    </location>
</feature>